<dbReference type="EMBL" id="FXXP01000002">
    <property type="protein sequence ID" value="SMX28703.1"/>
    <property type="molecule type" value="Genomic_DNA"/>
</dbReference>
<evidence type="ECO:0000313" key="6">
    <source>
        <dbReference type="Proteomes" id="UP000225972"/>
    </source>
</evidence>
<proteinExistence type="predicted"/>
<dbReference type="PROSITE" id="PS50817">
    <property type="entry name" value="INTEIN_N_TER"/>
    <property type="match status" value="1"/>
</dbReference>
<feature type="region of interest" description="Disordered" evidence="3">
    <location>
        <begin position="84"/>
        <end position="145"/>
    </location>
</feature>
<feature type="compositionally biased region" description="Low complexity" evidence="3">
    <location>
        <begin position="128"/>
        <end position="144"/>
    </location>
</feature>
<gene>
    <name evidence="5" type="primary">hlyA_3</name>
    <name evidence="5" type="ORF">TRP8649_02829</name>
</gene>
<keyword evidence="2" id="KW-0964">Secreted</keyword>
<evidence type="ECO:0000256" key="1">
    <source>
        <dbReference type="ARBA" id="ARBA00004613"/>
    </source>
</evidence>
<dbReference type="GO" id="GO:0016539">
    <property type="term" value="P:intein-mediated protein splicing"/>
    <property type="evidence" value="ECO:0007669"/>
    <property type="project" value="InterPro"/>
</dbReference>
<dbReference type="PRINTS" id="PR00313">
    <property type="entry name" value="CABNDNGRPT"/>
</dbReference>
<evidence type="ECO:0000256" key="2">
    <source>
        <dbReference type="ARBA" id="ARBA00022525"/>
    </source>
</evidence>
<name>A0A238JE83_9RHOB</name>
<feature type="domain" description="Hedgehog/Intein (Hint)" evidence="4">
    <location>
        <begin position="496"/>
        <end position="633"/>
    </location>
</feature>
<dbReference type="PANTHER" id="PTHR38340">
    <property type="entry name" value="S-LAYER PROTEIN"/>
    <property type="match status" value="1"/>
</dbReference>
<dbReference type="RefSeq" id="WP_099246240.1">
    <property type="nucleotide sequence ID" value="NZ_FXXP01000002.1"/>
</dbReference>
<dbReference type="OrthoDB" id="6305173at2"/>
<dbReference type="SUPFAM" id="SSF51294">
    <property type="entry name" value="Hedgehog/intein (Hint) domain"/>
    <property type="match status" value="1"/>
</dbReference>
<dbReference type="InterPro" id="IPR018511">
    <property type="entry name" value="Hemolysin-typ_Ca-bd_CS"/>
</dbReference>
<dbReference type="PANTHER" id="PTHR38340:SF1">
    <property type="entry name" value="S-LAYER PROTEIN"/>
    <property type="match status" value="1"/>
</dbReference>
<dbReference type="Gene3D" id="2.170.16.10">
    <property type="entry name" value="Hedgehog/Intein (Hint) domain"/>
    <property type="match status" value="1"/>
</dbReference>
<dbReference type="Pfam" id="PF13403">
    <property type="entry name" value="Hint_2"/>
    <property type="match status" value="1"/>
</dbReference>
<dbReference type="Pfam" id="PF00353">
    <property type="entry name" value="HemolysinCabind"/>
    <property type="match status" value="3"/>
</dbReference>
<dbReference type="AlphaFoldDB" id="A0A238JE83"/>
<dbReference type="InterPro" id="IPR006141">
    <property type="entry name" value="Intein_N"/>
</dbReference>
<dbReference type="InterPro" id="IPR036844">
    <property type="entry name" value="Hint_dom_sf"/>
</dbReference>
<organism evidence="5 6">
    <name type="scientific">Pelagimonas phthalicica</name>
    <dbReference type="NCBI Taxonomy" id="1037362"/>
    <lineage>
        <taxon>Bacteria</taxon>
        <taxon>Pseudomonadati</taxon>
        <taxon>Pseudomonadota</taxon>
        <taxon>Alphaproteobacteria</taxon>
        <taxon>Rhodobacterales</taxon>
        <taxon>Roseobacteraceae</taxon>
        <taxon>Pelagimonas</taxon>
    </lineage>
</organism>
<dbReference type="Proteomes" id="UP000225972">
    <property type="component" value="Unassembled WGS sequence"/>
</dbReference>
<accession>A0A238JE83</accession>
<evidence type="ECO:0000256" key="3">
    <source>
        <dbReference type="SAM" id="MobiDB-lite"/>
    </source>
</evidence>
<dbReference type="PROSITE" id="PS00330">
    <property type="entry name" value="HEMOLYSIN_CALCIUM"/>
    <property type="match status" value="2"/>
</dbReference>
<protein>
    <submittedName>
        <fullName evidence="5">Hemolysin, chromosomal</fullName>
    </submittedName>
</protein>
<dbReference type="InterPro" id="IPR001343">
    <property type="entry name" value="Hemolysn_Ca-bd"/>
</dbReference>
<evidence type="ECO:0000313" key="5">
    <source>
        <dbReference type="EMBL" id="SMX28703.1"/>
    </source>
</evidence>
<dbReference type="InterPro" id="IPR050557">
    <property type="entry name" value="RTX_toxin/Mannuronan_C5-epim"/>
</dbReference>
<dbReference type="SUPFAM" id="SSF51120">
    <property type="entry name" value="beta-Roll"/>
    <property type="match status" value="1"/>
</dbReference>
<dbReference type="InterPro" id="IPR011049">
    <property type="entry name" value="Serralysin-like_metalloprot_C"/>
</dbReference>
<dbReference type="InterPro" id="IPR028992">
    <property type="entry name" value="Hedgehog/Intein_dom"/>
</dbReference>
<keyword evidence="6" id="KW-1185">Reference proteome</keyword>
<sequence>MPNGYLVTLGDGILDNGDAISGGLITFTTDTELGSGQWEWSGTWSGTTFTNEVEPGTFFLGTDGNTYFVPAYGPVDTLTSSTVISSPPDGIVSGTSGDDLIDPDFSDVHSESPDDSGDGSDDIRAGDGNDTAIGGTGDDTISGDAGDDLIYGDYGTYDPANIAQTLNWTSQGGNGTDLSGGFTQDTGEIDVTLAFTNDGDNNPLFQVDTDDLQYAAGGFTGRSSLYLFGNGDGATSTTTISFGASAGASVADEVENVSFRINDIDAFAGNHSDVITINAFDADGNPVTVTLTAAGDETITGNTITAGTSLDNPNDANGSVLVEIAGPVAEIEIIYGNGDNGTQAIWLTDLNFEAVQVATGDDSLLGGTGDDTIYGEAGNDTLDGGADNDVLDGGIGTDSLLGGAGNDTLYASQGDTLSGGDGDDLFTLVDLAEDGSDDIFIDGLTTGETGGDVLDLAGLADRGTLNITSNVGGEMSGTVEMYDGTIVNFSNIDDIICFTPGTRILTSKGYRAVETLKLGDMIVTRDNGLQPLRWTGSRTVLARGKTAPVRIDPSLFGGDRPLFVSPQHRMLLEGYQVELMFGTDEVFAAARHLENGAEVARVEGKLVTYIHLMLDQHEVIYAEGMATESFFVGQEAVKALHPEAREDLFANFPHLRDDPASFGPTARTCLKKHEAQAWIRSVAVQDLALAA</sequence>
<dbReference type="Gene3D" id="2.150.10.10">
    <property type="entry name" value="Serralysin-like metalloprotease, C-terminal"/>
    <property type="match status" value="2"/>
</dbReference>
<reference evidence="6" key="1">
    <citation type="submission" date="2017-05" db="EMBL/GenBank/DDBJ databases">
        <authorList>
            <person name="Rodrigo-Torres L."/>
            <person name="Arahal R. D."/>
            <person name="Lucena T."/>
        </authorList>
    </citation>
    <scope>NUCLEOTIDE SEQUENCE [LARGE SCALE GENOMIC DNA]</scope>
    <source>
        <strain evidence="6">CECT 8649</strain>
    </source>
</reference>
<comment type="subcellular location">
    <subcellularLocation>
        <location evidence="1">Secreted</location>
    </subcellularLocation>
</comment>
<dbReference type="GO" id="GO:0005576">
    <property type="term" value="C:extracellular region"/>
    <property type="evidence" value="ECO:0007669"/>
    <property type="project" value="UniProtKB-SubCell"/>
</dbReference>
<evidence type="ECO:0000259" key="4">
    <source>
        <dbReference type="Pfam" id="PF13403"/>
    </source>
</evidence>
<dbReference type="GO" id="GO:0005509">
    <property type="term" value="F:calcium ion binding"/>
    <property type="evidence" value="ECO:0007669"/>
    <property type="project" value="InterPro"/>
</dbReference>